<dbReference type="Gene3D" id="3.40.1190.20">
    <property type="match status" value="1"/>
</dbReference>
<accession>A0ABQ2N4I3</accession>
<dbReference type="InterPro" id="IPR029056">
    <property type="entry name" value="Ribokinase-like"/>
</dbReference>
<dbReference type="PANTHER" id="PTHR43085:SF1">
    <property type="entry name" value="PSEUDOURIDINE KINASE-RELATED"/>
    <property type="match status" value="1"/>
</dbReference>
<keyword evidence="3" id="KW-0547">Nucleotide-binding</keyword>
<evidence type="ECO:0000313" key="8">
    <source>
        <dbReference type="Proteomes" id="UP000638043"/>
    </source>
</evidence>
<dbReference type="CDD" id="cd01166">
    <property type="entry name" value="KdgK"/>
    <property type="match status" value="1"/>
</dbReference>
<keyword evidence="4" id="KW-0418">Kinase</keyword>
<evidence type="ECO:0000256" key="1">
    <source>
        <dbReference type="ARBA" id="ARBA00010688"/>
    </source>
</evidence>
<organism evidence="7 8">
    <name type="scientific">Microbacterium nanhaiense</name>
    <dbReference type="NCBI Taxonomy" id="1301026"/>
    <lineage>
        <taxon>Bacteria</taxon>
        <taxon>Bacillati</taxon>
        <taxon>Actinomycetota</taxon>
        <taxon>Actinomycetes</taxon>
        <taxon>Micrococcales</taxon>
        <taxon>Microbacteriaceae</taxon>
        <taxon>Microbacterium</taxon>
    </lineage>
</organism>
<protein>
    <submittedName>
        <fullName evidence="7">Ribokinase</fullName>
    </submittedName>
</protein>
<evidence type="ECO:0000313" key="7">
    <source>
        <dbReference type="EMBL" id="GGO66374.1"/>
    </source>
</evidence>
<evidence type="ECO:0000256" key="3">
    <source>
        <dbReference type="ARBA" id="ARBA00022741"/>
    </source>
</evidence>
<evidence type="ECO:0000256" key="2">
    <source>
        <dbReference type="ARBA" id="ARBA00022679"/>
    </source>
</evidence>
<dbReference type="PROSITE" id="PS00584">
    <property type="entry name" value="PFKB_KINASES_2"/>
    <property type="match status" value="1"/>
</dbReference>
<evidence type="ECO:0000256" key="5">
    <source>
        <dbReference type="ARBA" id="ARBA00022840"/>
    </source>
</evidence>
<gene>
    <name evidence="7" type="ORF">GCM10010910_25670</name>
</gene>
<keyword evidence="8" id="KW-1185">Reference proteome</keyword>
<name>A0ABQ2N4I3_9MICO</name>
<reference evidence="8" key="1">
    <citation type="journal article" date="2019" name="Int. J. Syst. Evol. Microbiol.">
        <title>The Global Catalogue of Microorganisms (GCM) 10K type strain sequencing project: providing services to taxonomists for standard genome sequencing and annotation.</title>
        <authorList>
            <consortium name="The Broad Institute Genomics Platform"/>
            <consortium name="The Broad Institute Genome Sequencing Center for Infectious Disease"/>
            <person name="Wu L."/>
            <person name="Ma J."/>
        </authorList>
    </citation>
    <scope>NUCLEOTIDE SEQUENCE [LARGE SCALE GENOMIC DNA]</scope>
    <source>
        <strain evidence="8">CGMCC 4.7181</strain>
    </source>
</reference>
<proteinExistence type="inferred from homology"/>
<dbReference type="InterPro" id="IPR011611">
    <property type="entry name" value="PfkB_dom"/>
</dbReference>
<evidence type="ECO:0000256" key="4">
    <source>
        <dbReference type="ARBA" id="ARBA00022777"/>
    </source>
</evidence>
<dbReference type="Pfam" id="PF00294">
    <property type="entry name" value="PfkB"/>
    <property type="match status" value="1"/>
</dbReference>
<dbReference type="Proteomes" id="UP000638043">
    <property type="component" value="Unassembled WGS sequence"/>
</dbReference>
<comment type="similarity">
    <text evidence="1">Belongs to the carbohydrate kinase PfkB family.</text>
</comment>
<dbReference type="InterPro" id="IPR002173">
    <property type="entry name" value="Carboh/pur_kinase_PfkB_CS"/>
</dbReference>
<keyword evidence="2" id="KW-0808">Transferase</keyword>
<sequence length="313" mass="32524">MSTDVVTIGEAMIAFRSQGQLSLSAPMSASLAGAETNVAIGLSRLGHASAWVGALGVDPAGELAVRTLRAEGVDVRNVRRDPSRPTGIMLVDMPAMLPPVVTYHRRGSAGSHVSTSDIVAAPRSARIWHLTGVTPALSSEAHAAIQAAIDTARTYGALVSFDVNYRAKLWGRDSAAEALAPLAHQADIVIASEDELELVADGIDEKSRVAALLAGVPSEVIIKRGSRGADHMSLNGTVSCPAFAVTEVNSIGAGDAFTAGYLSGFLDGAPIHERLTRGAMCGALAVSGIGDWEQAPTRAQLTTLRSPREEASR</sequence>
<dbReference type="PANTHER" id="PTHR43085">
    <property type="entry name" value="HEXOKINASE FAMILY MEMBER"/>
    <property type="match status" value="1"/>
</dbReference>
<keyword evidence="5" id="KW-0067">ATP-binding</keyword>
<dbReference type="RefSeq" id="WP_188702514.1">
    <property type="nucleotide sequence ID" value="NZ_BMMQ01000009.1"/>
</dbReference>
<feature type="domain" description="Carbohydrate kinase PfkB" evidence="6">
    <location>
        <begin position="3"/>
        <end position="296"/>
    </location>
</feature>
<comment type="caution">
    <text evidence="7">The sequence shown here is derived from an EMBL/GenBank/DDBJ whole genome shotgun (WGS) entry which is preliminary data.</text>
</comment>
<dbReference type="EMBL" id="BMMQ01000009">
    <property type="protein sequence ID" value="GGO66374.1"/>
    <property type="molecule type" value="Genomic_DNA"/>
</dbReference>
<evidence type="ECO:0000259" key="6">
    <source>
        <dbReference type="Pfam" id="PF00294"/>
    </source>
</evidence>
<dbReference type="SUPFAM" id="SSF53613">
    <property type="entry name" value="Ribokinase-like"/>
    <property type="match status" value="1"/>
</dbReference>
<dbReference type="InterPro" id="IPR050306">
    <property type="entry name" value="PfkB_Carbo_kinase"/>
</dbReference>